<dbReference type="Proteomes" id="UP000186588">
    <property type="component" value="Unassembled WGS sequence"/>
</dbReference>
<dbReference type="SUPFAM" id="SSF53067">
    <property type="entry name" value="Actin-like ATPase domain"/>
    <property type="match status" value="2"/>
</dbReference>
<proteinExistence type="inferred from homology"/>
<dbReference type="EMBL" id="JXCZ01000009">
    <property type="protein sequence ID" value="KOY79574.1"/>
    <property type="molecule type" value="Genomic_DNA"/>
</dbReference>
<dbReference type="InterPro" id="IPR043129">
    <property type="entry name" value="ATPase_NBD"/>
</dbReference>
<dbReference type="CDD" id="cd24052">
    <property type="entry name" value="ASKHA_NBD_HpPPX-GppA-like"/>
    <property type="match status" value="1"/>
</dbReference>
<evidence type="ECO:0000313" key="5">
    <source>
        <dbReference type="Proteomes" id="UP000037749"/>
    </source>
</evidence>
<reference evidence="4 5" key="1">
    <citation type="journal article" date="2015" name="Genome Biol. Evol.">
        <title>Functionally Structured Genomes in Lactobacillus kunkeei Colonizing the Honey Crop and Food Products of Honeybees and Stingless Bees.</title>
        <authorList>
            <person name="Tamarit D."/>
            <person name="Ellegaard K.M."/>
            <person name="Wikander J."/>
            <person name="Olofsson T."/>
            <person name="Vasquez A."/>
            <person name="Andersson S.G."/>
        </authorList>
    </citation>
    <scope>NUCLEOTIDE SEQUENCE [LARGE SCALE GENOMIC DNA]</scope>
    <source>
        <strain evidence="4 5">LAla</strain>
    </source>
</reference>
<evidence type="ECO:0000256" key="1">
    <source>
        <dbReference type="ARBA" id="ARBA00007125"/>
    </source>
</evidence>
<dbReference type="Gene3D" id="3.30.420.40">
    <property type="match status" value="1"/>
</dbReference>
<dbReference type="PATRIC" id="fig|148814.10.peg.304"/>
<dbReference type="InterPro" id="IPR003695">
    <property type="entry name" value="Ppx_GppA_N"/>
</dbReference>
<gene>
    <name evidence="3" type="primary">gppA</name>
    <name evidence="3" type="ORF">FF306_00926</name>
    <name evidence="4" type="ORF">RZ72_07980</name>
</gene>
<dbReference type="Gene3D" id="3.30.420.150">
    <property type="entry name" value="Exopolyphosphatase. Domain 2"/>
    <property type="match status" value="1"/>
</dbReference>
<dbReference type="InterPro" id="IPR050273">
    <property type="entry name" value="GppA/Ppx_hydrolase"/>
</dbReference>
<feature type="domain" description="Ppx/GppA phosphatase N-terminal" evidence="2">
    <location>
        <begin position="22"/>
        <end position="309"/>
    </location>
</feature>
<dbReference type="PANTHER" id="PTHR30005:SF0">
    <property type="entry name" value="RETROGRADE REGULATION PROTEIN 2"/>
    <property type="match status" value="1"/>
</dbReference>
<evidence type="ECO:0000313" key="6">
    <source>
        <dbReference type="Proteomes" id="UP000186588"/>
    </source>
</evidence>
<reference evidence="3 6" key="2">
    <citation type="journal article" date="2016" name="Syst. Appl. Microbiol.">
        <title>Genomic characterization of a fructophilic bee symbiont Lactobacillus kunkeei reveals its niche-specific adaptation.</title>
        <authorList>
            <person name="Maeno S."/>
            <person name="Tanizawa Y."/>
            <person name="Kanesaki Y."/>
            <person name="Kubota E."/>
            <person name="Kumar H."/>
            <person name="Dicks L."/>
            <person name="Salminen S."/>
            <person name="Nakagawa J."/>
            <person name="Arita M."/>
            <person name="Endo A."/>
        </authorList>
    </citation>
    <scope>NUCLEOTIDE SEQUENCE [LARGE SCALE GENOMIC DNA]</scope>
    <source>
        <strain evidence="3 6">FF30-6</strain>
    </source>
</reference>
<dbReference type="Proteomes" id="UP000037749">
    <property type="component" value="Unassembled WGS sequence"/>
</dbReference>
<accession>A0A0M9D6N6</accession>
<dbReference type="PANTHER" id="PTHR30005">
    <property type="entry name" value="EXOPOLYPHOSPHATASE"/>
    <property type="match status" value="1"/>
</dbReference>
<name>A0A0M9D6N6_9LACO</name>
<sequence length="313" mass="35791">MNRMENLVIVDIGSNSARMSIYRIENDGYCVELKRSKSDSRLSEGMGKEKILQPVAINRTINALKSFKRIYSSMNNATVITIATAAVRQAENQKAFIRKVRKKVGLDVRVLSGREEAYYDYLGVVNKIKMNDYMVMDIGGASIELVRVQGKKRRDLISLPIGAVNISERFKLNNSVHAADLFNAQRFLKENIHRVPWLKKADHYQLVVLGGAARSLARINRSHQHFKNSDNLNGYHLNQRQVMGTYELLLRKNLHNRKEIHGLENERADIILGGLLPLITVIDEIDSRRIVFSEGGVREGLIAEYIKKHYRNY</sequence>
<protein>
    <submittedName>
        <fullName evidence="3">Exopolyphosphatase</fullName>
    </submittedName>
</protein>
<evidence type="ECO:0000259" key="2">
    <source>
        <dbReference type="Pfam" id="PF02541"/>
    </source>
</evidence>
<comment type="similarity">
    <text evidence="1">Belongs to the GppA/Ppx family.</text>
</comment>
<dbReference type="EMBL" id="BDDX01000010">
    <property type="protein sequence ID" value="GAT90815.1"/>
    <property type="molecule type" value="Genomic_DNA"/>
</dbReference>
<organism evidence="4 5">
    <name type="scientific">Apilactobacillus kunkeei</name>
    <dbReference type="NCBI Taxonomy" id="148814"/>
    <lineage>
        <taxon>Bacteria</taxon>
        <taxon>Bacillati</taxon>
        <taxon>Bacillota</taxon>
        <taxon>Bacilli</taxon>
        <taxon>Lactobacillales</taxon>
        <taxon>Lactobacillaceae</taxon>
        <taxon>Apilactobacillus</taxon>
    </lineage>
</organism>
<comment type="caution">
    <text evidence="4">The sequence shown here is derived from an EMBL/GenBank/DDBJ whole genome shotgun (WGS) entry which is preliminary data.</text>
</comment>
<dbReference type="Pfam" id="PF02541">
    <property type="entry name" value="Ppx-GppA"/>
    <property type="match status" value="1"/>
</dbReference>
<evidence type="ECO:0000313" key="3">
    <source>
        <dbReference type="EMBL" id="GAT90815.1"/>
    </source>
</evidence>
<evidence type="ECO:0000313" key="4">
    <source>
        <dbReference type="EMBL" id="KOY79574.1"/>
    </source>
</evidence>
<dbReference type="AlphaFoldDB" id="A0A0M9D6N6"/>